<feature type="domain" description="EF-hand" evidence="4">
    <location>
        <begin position="106"/>
        <end position="141"/>
    </location>
</feature>
<gene>
    <name evidence="5" type="ORF">XAT740_LOCUS33816</name>
</gene>
<organism evidence="5 6">
    <name type="scientific">Adineta ricciae</name>
    <name type="common">Rotifer</name>
    <dbReference type="NCBI Taxonomy" id="249248"/>
    <lineage>
        <taxon>Eukaryota</taxon>
        <taxon>Metazoa</taxon>
        <taxon>Spiralia</taxon>
        <taxon>Gnathifera</taxon>
        <taxon>Rotifera</taxon>
        <taxon>Eurotatoria</taxon>
        <taxon>Bdelloidea</taxon>
        <taxon>Adinetida</taxon>
        <taxon>Adinetidae</taxon>
        <taxon>Adineta</taxon>
    </lineage>
</organism>
<dbReference type="PANTHER" id="PTHR23055">
    <property type="entry name" value="CALCIUM BINDING PROTEINS"/>
    <property type="match status" value="1"/>
</dbReference>
<protein>
    <recommendedName>
        <fullName evidence="4">EF-hand domain-containing protein</fullName>
    </recommendedName>
</protein>
<feature type="domain" description="EF-hand" evidence="4">
    <location>
        <begin position="78"/>
        <end position="105"/>
    </location>
</feature>
<dbReference type="InterPro" id="IPR002048">
    <property type="entry name" value="EF_hand_dom"/>
</dbReference>
<dbReference type="InterPro" id="IPR028846">
    <property type="entry name" value="Recoverin"/>
</dbReference>
<dbReference type="GO" id="GO:0005509">
    <property type="term" value="F:calcium ion binding"/>
    <property type="evidence" value="ECO:0007669"/>
    <property type="project" value="InterPro"/>
</dbReference>
<evidence type="ECO:0000313" key="6">
    <source>
        <dbReference type="Proteomes" id="UP000663828"/>
    </source>
</evidence>
<proteinExistence type="predicted"/>
<keyword evidence="6" id="KW-1185">Reference proteome</keyword>
<reference evidence="5" key="1">
    <citation type="submission" date="2021-02" db="EMBL/GenBank/DDBJ databases">
        <authorList>
            <person name="Nowell W R."/>
        </authorList>
    </citation>
    <scope>NUCLEOTIDE SEQUENCE</scope>
</reference>
<keyword evidence="3" id="KW-0106">Calcium</keyword>
<dbReference type="EMBL" id="CAJNOR010003258">
    <property type="protein sequence ID" value="CAF1394954.1"/>
    <property type="molecule type" value="Genomic_DNA"/>
</dbReference>
<dbReference type="Gene3D" id="1.10.238.10">
    <property type="entry name" value="EF-hand"/>
    <property type="match status" value="1"/>
</dbReference>
<sequence>MGNIIRKHGELYKTLTDDVLNQCCSVTGFTPEVIRKEHDKFFDVAGDGRLKKEYMEELIGDYMPQVSGKRLKYLTNCIFSAIDTNNDGYIDFLEYLMSIKFFQTESPIEKADFIFRIMDKNGDHLVTRKEIARLLECLEDYHKNSSNSSITSVMSGGVKPAANFVLAKLDEDKSGLIGMSEFVDGWLKDETIRTLFTF</sequence>
<keyword evidence="2" id="KW-0677">Repeat</keyword>
<dbReference type="SMART" id="SM00054">
    <property type="entry name" value="EFh"/>
    <property type="match status" value="3"/>
</dbReference>
<dbReference type="PROSITE" id="PS50222">
    <property type="entry name" value="EF_HAND_2"/>
    <property type="match status" value="2"/>
</dbReference>
<evidence type="ECO:0000313" key="5">
    <source>
        <dbReference type="EMBL" id="CAF1394954.1"/>
    </source>
</evidence>
<dbReference type="InterPro" id="IPR011992">
    <property type="entry name" value="EF-hand-dom_pair"/>
</dbReference>
<evidence type="ECO:0000256" key="2">
    <source>
        <dbReference type="ARBA" id="ARBA00022737"/>
    </source>
</evidence>
<evidence type="ECO:0000259" key="4">
    <source>
        <dbReference type="PROSITE" id="PS50222"/>
    </source>
</evidence>
<dbReference type="SUPFAM" id="SSF47473">
    <property type="entry name" value="EF-hand"/>
    <property type="match status" value="1"/>
</dbReference>
<keyword evidence="1" id="KW-0479">Metal-binding</keyword>
<dbReference type="PRINTS" id="PR00450">
    <property type="entry name" value="RECOVERIN"/>
</dbReference>
<dbReference type="PROSITE" id="PS00018">
    <property type="entry name" value="EF_HAND_1"/>
    <property type="match status" value="3"/>
</dbReference>
<dbReference type="Pfam" id="PF13499">
    <property type="entry name" value="EF-hand_7"/>
    <property type="match status" value="1"/>
</dbReference>
<evidence type="ECO:0000256" key="3">
    <source>
        <dbReference type="ARBA" id="ARBA00022837"/>
    </source>
</evidence>
<name>A0A815KVP9_ADIRI</name>
<accession>A0A815KVP9</accession>
<comment type="caution">
    <text evidence="5">The sequence shown here is derived from an EMBL/GenBank/DDBJ whole genome shotgun (WGS) entry which is preliminary data.</text>
</comment>
<dbReference type="InterPro" id="IPR018247">
    <property type="entry name" value="EF_Hand_1_Ca_BS"/>
</dbReference>
<evidence type="ECO:0000256" key="1">
    <source>
        <dbReference type="ARBA" id="ARBA00022723"/>
    </source>
</evidence>
<dbReference type="CDD" id="cd00051">
    <property type="entry name" value="EFh"/>
    <property type="match status" value="1"/>
</dbReference>
<dbReference type="Proteomes" id="UP000663828">
    <property type="component" value="Unassembled WGS sequence"/>
</dbReference>
<dbReference type="AlphaFoldDB" id="A0A815KVP9"/>